<sequence>MKLLAISFSLLFTTLSSAQRFDDVEIKTEQLSDHTYVLFGAGGNIGVSVGDDGVFIIDDQFAPLSEKILTAIKALSDKPLRYVVNTHYHGDHTGGNENMANAGATIVAHDNVKVRLKQPRRDGSENPIEAFPVITFNDKLNMTINGEDVAIFHVDNAHTDGDALLYFTQSNVLHTGDTYFNGRYPYIDLNSGGSVEGYIEAVKRGLMVIDDSTKIIPGHGTVSNKAEYERFLKLLETLRNRVNKAIAEGKSEGEIKADTSITKEWDALDYGSGFINSERIRLTFYKSLMGK</sequence>
<comment type="similarity">
    <text evidence="1">Belongs to the metallo-beta-lactamase superfamily. Class-B beta-lactamase family.</text>
</comment>
<dbReference type="PANTHER" id="PTHR42951">
    <property type="entry name" value="METALLO-BETA-LACTAMASE DOMAIN-CONTAINING"/>
    <property type="match status" value="1"/>
</dbReference>
<dbReference type="InterPro" id="IPR001279">
    <property type="entry name" value="Metallo-B-lactamas"/>
</dbReference>
<evidence type="ECO:0000256" key="2">
    <source>
        <dbReference type="SAM" id="SignalP"/>
    </source>
</evidence>
<dbReference type="InterPro" id="IPR036866">
    <property type="entry name" value="RibonucZ/Hydroxyglut_hydro"/>
</dbReference>
<comment type="caution">
    <text evidence="4">The sequence shown here is derived from an EMBL/GenBank/DDBJ whole genome shotgun (WGS) entry which is preliminary data.</text>
</comment>
<reference evidence="5" key="1">
    <citation type="journal article" date="2019" name="Int. J. Syst. Evol. Microbiol.">
        <title>The Global Catalogue of Microorganisms (GCM) 10K type strain sequencing project: providing services to taxonomists for standard genome sequencing and annotation.</title>
        <authorList>
            <consortium name="The Broad Institute Genomics Platform"/>
            <consortium name="The Broad Institute Genome Sequencing Center for Infectious Disease"/>
            <person name="Wu L."/>
            <person name="Ma J."/>
        </authorList>
    </citation>
    <scope>NUCLEOTIDE SEQUENCE [LARGE SCALE GENOMIC DNA]</scope>
    <source>
        <strain evidence="5">CECT 8979</strain>
    </source>
</reference>
<dbReference type="CDD" id="cd16282">
    <property type="entry name" value="metallo-hydrolase-like_MBL-fold"/>
    <property type="match status" value="1"/>
</dbReference>
<evidence type="ECO:0000256" key="1">
    <source>
        <dbReference type="ARBA" id="ARBA00005250"/>
    </source>
</evidence>
<proteinExistence type="inferred from homology"/>
<dbReference type="EMBL" id="JBHSAT010000004">
    <property type="protein sequence ID" value="MFC3875940.1"/>
    <property type="molecule type" value="Genomic_DNA"/>
</dbReference>
<dbReference type="PANTHER" id="PTHR42951:SF4">
    <property type="entry name" value="ACYL-COENZYME A THIOESTERASE MBLAC2"/>
    <property type="match status" value="1"/>
</dbReference>
<organism evidence="4 5">
    <name type="scientific">Winogradskyella maritima</name>
    <dbReference type="NCBI Taxonomy" id="1517766"/>
    <lineage>
        <taxon>Bacteria</taxon>
        <taxon>Pseudomonadati</taxon>
        <taxon>Bacteroidota</taxon>
        <taxon>Flavobacteriia</taxon>
        <taxon>Flavobacteriales</taxon>
        <taxon>Flavobacteriaceae</taxon>
        <taxon>Winogradskyella</taxon>
    </lineage>
</organism>
<protein>
    <submittedName>
        <fullName evidence="4">MBL fold metallo-hydrolase</fullName>
    </submittedName>
</protein>
<keyword evidence="2" id="KW-0732">Signal</keyword>
<dbReference type="RefSeq" id="WP_386096399.1">
    <property type="nucleotide sequence ID" value="NZ_JBHSAT010000004.1"/>
</dbReference>
<evidence type="ECO:0000313" key="4">
    <source>
        <dbReference type="EMBL" id="MFC3875940.1"/>
    </source>
</evidence>
<feature type="signal peptide" evidence="2">
    <location>
        <begin position="1"/>
        <end position="18"/>
    </location>
</feature>
<accession>A0ABV8AG41</accession>
<dbReference type="InterPro" id="IPR050855">
    <property type="entry name" value="NDM-1-like"/>
</dbReference>
<keyword evidence="5" id="KW-1185">Reference proteome</keyword>
<dbReference type="Pfam" id="PF00753">
    <property type="entry name" value="Lactamase_B"/>
    <property type="match status" value="1"/>
</dbReference>
<gene>
    <name evidence="4" type="ORF">ACFOSX_01745</name>
</gene>
<name>A0ABV8AG41_9FLAO</name>
<dbReference type="Proteomes" id="UP001595812">
    <property type="component" value="Unassembled WGS sequence"/>
</dbReference>
<dbReference type="SMART" id="SM00849">
    <property type="entry name" value="Lactamase_B"/>
    <property type="match status" value="1"/>
</dbReference>
<dbReference type="Gene3D" id="3.60.15.10">
    <property type="entry name" value="Ribonuclease Z/Hydroxyacylglutathione hydrolase-like"/>
    <property type="match status" value="1"/>
</dbReference>
<evidence type="ECO:0000259" key="3">
    <source>
        <dbReference type="SMART" id="SM00849"/>
    </source>
</evidence>
<feature type="domain" description="Metallo-beta-lactamase" evidence="3">
    <location>
        <begin position="42"/>
        <end position="219"/>
    </location>
</feature>
<feature type="chain" id="PRO_5046005852" evidence="2">
    <location>
        <begin position="19"/>
        <end position="291"/>
    </location>
</feature>
<evidence type="ECO:0000313" key="5">
    <source>
        <dbReference type="Proteomes" id="UP001595812"/>
    </source>
</evidence>
<dbReference type="SUPFAM" id="SSF56281">
    <property type="entry name" value="Metallo-hydrolase/oxidoreductase"/>
    <property type="match status" value="1"/>
</dbReference>